<gene>
    <name evidence="2" type="ORF">DN53_03895</name>
</gene>
<dbReference type="EMBL" id="JJMP01000001">
    <property type="protein sequence ID" value="RYC53374.1"/>
    <property type="molecule type" value="Genomic_DNA"/>
</dbReference>
<protein>
    <submittedName>
        <fullName evidence="2">Uncharacterized protein</fullName>
    </submittedName>
</protein>
<dbReference type="AlphaFoldDB" id="A0A444VRC5"/>
<keyword evidence="1" id="KW-0812">Transmembrane</keyword>
<name>A0A444VRC5_9FLAO</name>
<sequence>MALQILHFIIHIVISYFNMKLFSREVQNIQGASHLKTYNLVCNCIDFHSKVWRHDFCHFKLKKVIGQQSFFNLKINPIMITIVKIFVMLFMLIIETIFI</sequence>
<organism evidence="2 3">
    <name type="scientific">Flagellimonas olearia</name>
    <dbReference type="NCBI Taxonomy" id="552546"/>
    <lineage>
        <taxon>Bacteria</taxon>
        <taxon>Pseudomonadati</taxon>
        <taxon>Bacteroidota</taxon>
        <taxon>Flavobacteriia</taxon>
        <taxon>Flavobacteriales</taxon>
        <taxon>Flavobacteriaceae</taxon>
        <taxon>Flagellimonas</taxon>
    </lineage>
</organism>
<evidence type="ECO:0000313" key="2">
    <source>
        <dbReference type="EMBL" id="RYC53374.1"/>
    </source>
</evidence>
<evidence type="ECO:0000313" key="3">
    <source>
        <dbReference type="Proteomes" id="UP000290261"/>
    </source>
</evidence>
<evidence type="ECO:0000256" key="1">
    <source>
        <dbReference type="SAM" id="Phobius"/>
    </source>
</evidence>
<dbReference type="Proteomes" id="UP000290261">
    <property type="component" value="Unassembled WGS sequence"/>
</dbReference>
<keyword evidence="1" id="KW-1133">Transmembrane helix</keyword>
<feature type="transmembrane region" description="Helical" evidence="1">
    <location>
        <begin position="78"/>
        <end position="98"/>
    </location>
</feature>
<comment type="caution">
    <text evidence="2">The sequence shown here is derived from an EMBL/GenBank/DDBJ whole genome shotgun (WGS) entry which is preliminary data.</text>
</comment>
<keyword evidence="1" id="KW-0472">Membrane</keyword>
<keyword evidence="3" id="KW-1185">Reference proteome</keyword>
<proteinExistence type="predicted"/>
<reference evidence="2 3" key="1">
    <citation type="submission" date="2014-04" db="EMBL/GenBank/DDBJ databases">
        <title>Whole genome of Muricauda olearia.</title>
        <authorList>
            <person name="Zhang X.-H."/>
            <person name="Tang K."/>
        </authorList>
    </citation>
    <scope>NUCLEOTIDE SEQUENCE [LARGE SCALE GENOMIC DNA]</scope>
    <source>
        <strain evidence="2 3">Th120</strain>
    </source>
</reference>
<accession>A0A444VRC5</accession>